<protein>
    <recommendedName>
        <fullName evidence="3">Glucosamine-6-phosphate deaminase</fullName>
        <ecNumber evidence="3">3.5.99.6</ecNumber>
    </recommendedName>
    <alternativeName>
        <fullName evidence="3">GlcN6P deaminase</fullName>
        <shortName evidence="3">GNPDA</shortName>
    </alternativeName>
    <alternativeName>
        <fullName evidence="3">Glucosamine-6-phosphate isomerase</fullName>
    </alternativeName>
</protein>
<feature type="active site" description="Proton acceptor; for enolization step" evidence="3">
    <location>
        <position position="67"/>
    </location>
</feature>
<feature type="active site" description="For ring-opening step" evidence="3">
    <location>
        <position position="143"/>
    </location>
</feature>
<keyword evidence="6" id="KW-1185">Reference proteome</keyword>
<dbReference type="CDD" id="cd01399">
    <property type="entry name" value="GlcN6P_deaminase"/>
    <property type="match status" value="1"/>
</dbReference>
<organism evidence="5 6">
    <name type="scientific">Halobacillus salinarum</name>
    <dbReference type="NCBI Taxonomy" id="2932257"/>
    <lineage>
        <taxon>Bacteria</taxon>
        <taxon>Bacillati</taxon>
        <taxon>Bacillota</taxon>
        <taxon>Bacilli</taxon>
        <taxon>Bacillales</taxon>
        <taxon>Bacillaceae</taxon>
        <taxon>Halobacillus</taxon>
    </lineage>
</organism>
<dbReference type="Gene3D" id="3.40.50.1360">
    <property type="match status" value="1"/>
</dbReference>
<comment type="similarity">
    <text evidence="3">Belongs to the glucosamine/galactosamine-6-phosphate isomerase family. NagB subfamily.</text>
</comment>
<dbReference type="InterPro" id="IPR004547">
    <property type="entry name" value="Glucosamine6P_isomerase"/>
</dbReference>
<sequence>MNVIVAADYEDLSAITAKIIAEKVRKNPRIVLGLATGSTPLGTYNELVEAYQQKQLDFSQVSSLNLDEYIGLDPDHPQSYHVFMKKHLFNHINIDEKNTFIPDGLAANLHEECRRYEEIISQIGPPDLQLLGIGENGHIGFNEPGTPFNSFTHIVDLAASTREANARFFHSFEEVPNQAITMGIGSILRSSEILLLASGKRKAAAIKRLLKGETDEQFPASVLSEHPNVTLIVDEDAYQET</sequence>
<feature type="active site" description="For ring-opening step" evidence="3">
    <location>
        <position position="136"/>
    </location>
</feature>
<evidence type="ECO:0000256" key="3">
    <source>
        <dbReference type="HAMAP-Rule" id="MF_01241"/>
    </source>
</evidence>
<dbReference type="PANTHER" id="PTHR11280:SF5">
    <property type="entry name" value="GLUCOSAMINE-6-PHOSPHATE ISOMERASE"/>
    <property type="match status" value="1"/>
</dbReference>
<evidence type="ECO:0000259" key="4">
    <source>
        <dbReference type="Pfam" id="PF01182"/>
    </source>
</evidence>
<evidence type="ECO:0000313" key="5">
    <source>
        <dbReference type="EMBL" id="UOQ43275.1"/>
    </source>
</evidence>
<evidence type="ECO:0000256" key="2">
    <source>
        <dbReference type="ARBA" id="ARBA00023277"/>
    </source>
</evidence>
<dbReference type="Proteomes" id="UP000831787">
    <property type="component" value="Chromosome"/>
</dbReference>
<dbReference type="InterPro" id="IPR037171">
    <property type="entry name" value="NagB/RpiA_transferase-like"/>
</dbReference>
<dbReference type="GO" id="GO:0004342">
    <property type="term" value="F:glucosamine-6-phosphate deaminase activity"/>
    <property type="evidence" value="ECO:0007669"/>
    <property type="project" value="UniProtKB-EC"/>
</dbReference>
<name>A0ABY4EFN6_9BACI</name>
<proteinExistence type="inferred from homology"/>
<feature type="domain" description="Glucosamine/galactosamine-6-phosphate isomerase" evidence="4">
    <location>
        <begin position="11"/>
        <end position="225"/>
    </location>
</feature>
<feature type="active site" description="Proton acceptor; for ring-opening step" evidence="3">
    <location>
        <position position="138"/>
    </location>
</feature>
<dbReference type="EC" id="3.5.99.6" evidence="3"/>
<comment type="caution">
    <text evidence="3">Lacks conserved residue(s) required for the propagation of feature annotation.</text>
</comment>
<dbReference type="HAMAP" id="MF_01241">
    <property type="entry name" value="GlcN6P_deamin"/>
    <property type="match status" value="1"/>
</dbReference>
<keyword evidence="1 3" id="KW-0378">Hydrolase</keyword>
<dbReference type="SUPFAM" id="SSF100950">
    <property type="entry name" value="NagB/RpiA/CoA transferase-like"/>
    <property type="match status" value="1"/>
</dbReference>
<comment type="function">
    <text evidence="3">Catalyzes the reversible isomerization-deamination of glucosamine 6-phosphate (GlcN6P) to form fructose 6-phosphate (Fru6P) and ammonium ion.</text>
</comment>
<dbReference type="EMBL" id="CP095073">
    <property type="protein sequence ID" value="UOQ43275.1"/>
    <property type="molecule type" value="Genomic_DNA"/>
</dbReference>
<accession>A0ABY4EFN6</accession>
<keyword evidence="2 3" id="KW-0119">Carbohydrate metabolism</keyword>
<dbReference type="PANTHER" id="PTHR11280">
    <property type="entry name" value="GLUCOSAMINE-6-PHOSPHATE ISOMERASE"/>
    <property type="match status" value="1"/>
</dbReference>
<dbReference type="Pfam" id="PF01182">
    <property type="entry name" value="Glucosamine_iso"/>
    <property type="match status" value="1"/>
</dbReference>
<dbReference type="InterPro" id="IPR006148">
    <property type="entry name" value="Glc/Gal-6P_isomerase"/>
</dbReference>
<dbReference type="RefSeq" id="WP_244708634.1">
    <property type="nucleotide sequence ID" value="NZ_CP095073.1"/>
</dbReference>
<reference evidence="5 6" key="1">
    <citation type="submission" date="2022-04" db="EMBL/GenBank/DDBJ databases">
        <title>Halobacillus sp. isolated from saltern.</title>
        <authorList>
            <person name="Won M."/>
            <person name="Lee C.-M."/>
            <person name="Woen H.-Y."/>
            <person name="Kwon S.-W."/>
        </authorList>
    </citation>
    <scope>NUCLEOTIDE SEQUENCE [LARGE SCALE GENOMIC DNA]</scope>
    <source>
        <strain evidence="5 6">SSBR10-3</strain>
    </source>
</reference>
<comment type="catalytic activity">
    <reaction evidence="3">
        <text>alpha-D-glucosamine 6-phosphate + H2O = beta-D-fructose 6-phosphate + NH4(+)</text>
        <dbReference type="Rhea" id="RHEA:12172"/>
        <dbReference type="ChEBI" id="CHEBI:15377"/>
        <dbReference type="ChEBI" id="CHEBI:28938"/>
        <dbReference type="ChEBI" id="CHEBI:57634"/>
        <dbReference type="ChEBI" id="CHEBI:75989"/>
        <dbReference type="EC" id="3.5.99.6"/>
    </reaction>
</comment>
<dbReference type="NCBIfam" id="TIGR00502">
    <property type="entry name" value="nagB"/>
    <property type="match status" value="1"/>
</dbReference>
<evidence type="ECO:0000256" key="1">
    <source>
        <dbReference type="ARBA" id="ARBA00022801"/>
    </source>
</evidence>
<evidence type="ECO:0000313" key="6">
    <source>
        <dbReference type="Proteomes" id="UP000831787"/>
    </source>
</evidence>
<comment type="pathway">
    <text evidence="3">Amino-sugar metabolism; N-acetylneuraminate degradation; D-fructose 6-phosphate from N-acetylneuraminate: step 5/5.</text>
</comment>
<gene>
    <name evidence="3 5" type="primary">nagB</name>
    <name evidence="5" type="ORF">MUN89_15275</name>
</gene>